<dbReference type="InterPro" id="IPR036291">
    <property type="entry name" value="NAD(P)-bd_dom_sf"/>
</dbReference>
<evidence type="ECO:0000313" key="4">
    <source>
        <dbReference type="Proteomes" id="UP000694561"/>
    </source>
</evidence>
<dbReference type="GO" id="GO:0016491">
    <property type="term" value="F:oxidoreductase activity"/>
    <property type="evidence" value="ECO:0007669"/>
    <property type="project" value="UniProtKB-KW"/>
</dbReference>
<organism evidence="3 4">
    <name type="scientific">Monodon monoceros</name>
    <name type="common">Narwhal</name>
    <name type="synonym">Ceratodon monodon</name>
    <dbReference type="NCBI Taxonomy" id="40151"/>
    <lineage>
        <taxon>Eukaryota</taxon>
        <taxon>Metazoa</taxon>
        <taxon>Chordata</taxon>
        <taxon>Craniata</taxon>
        <taxon>Vertebrata</taxon>
        <taxon>Euteleostomi</taxon>
        <taxon>Mammalia</taxon>
        <taxon>Eutheria</taxon>
        <taxon>Laurasiatheria</taxon>
        <taxon>Artiodactyla</taxon>
        <taxon>Whippomorpha</taxon>
        <taxon>Cetacea</taxon>
        <taxon>Odontoceti</taxon>
        <taxon>Monodontidae</taxon>
        <taxon>Monodon</taxon>
    </lineage>
</organism>
<dbReference type="GO" id="GO:0005576">
    <property type="term" value="C:extracellular region"/>
    <property type="evidence" value="ECO:0007669"/>
    <property type="project" value="TreeGrafter"/>
</dbReference>
<protein>
    <recommendedName>
        <fullName evidence="5">Dehydrogenase/reductase SDR family member on chromosome X</fullName>
    </recommendedName>
</protein>
<dbReference type="AlphaFoldDB" id="A0A8C6C7C3"/>
<evidence type="ECO:0008006" key="5">
    <source>
        <dbReference type="Google" id="ProtNLM"/>
    </source>
</evidence>
<dbReference type="PANTHER" id="PTHR24320:SF264">
    <property type="entry name" value="DEHYDROGENASE_REDUCTASE SDR FAMILY MEMBER ON CHROMOSOME X"/>
    <property type="match status" value="1"/>
</dbReference>
<dbReference type="PANTHER" id="PTHR24320">
    <property type="entry name" value="RETINOL DEHYDROGENASE"/>
    <property type="match status" value="1"/>
</dbReference>
<evidence type="ECO:0000313" key="3">
    <source>
        <dbReference type="Ensembl" id="ENSMMNP00015024964.1"/>
    </source>
</evidence>
<reference evidence="3" key="1">
    <citation type="submission" date="2025-08" db="UniProtKB">
        <authorList>
            <consortium name="Ensembl"/>
        </authorList>
    </citation>
    <scope>IDENTIFICATION</scope>
</reference>
<evidence type="ECO:0000256" key="2">
    <source>
        <dbReference type="ARBA" id="ARBA00023002"/>
    </source>
</evidence>
<reference evidence="3" key="2">
    <citation type="submission" date="2025-09" db="UniProtKB">
        <authorList>
            <consortium name="Ensembl"/>
        </authorList>
    </citation>
    <scope>IDENTIFICATION</scope>
</reference>
<keyword evidence="4" id="KW-1185">Reference proteome</keyword>
<dbReference type="PRINTS" id="PR00081">
    <property type="entry name" value="GDHRDH"/>
</dbReference>
<dbReference type="Pfam" id="PF00106">
    <property type="entry name" value="adh_short"/>
    <property type="match status" value="1"/>
</dbReference>
<sequence length="163" mass="18152">MSLLSAARAALRVYAVGAAVVVAQLLRRRLPGFAEPVFPRQLERVAIVTGGTDGIGYATAKHLAKLGMHVIIGGNNKGKAEEAVRKIKEETLNDKVEFLYCDLASMRSIQQFVQRFKMKKIPLHVLVNNAAATRRTRRTPRASWPWCSSPTTCRRCWRPRAAP</sequence>
<dbReference type="InterPro" id="IPR002347">
    <property type="entry name" value="SDR_fam"/>
</dbReference>
<dbReference type="Proteomes" id="UP000694561">
    <property type="component" value="Unplaced"/>
</dbReference>
<accession>A0A8C6C7C3</accession>
<comment type="similarity">
    <text evidence="1">Belongs to the short-chain dehydrogenases/reductases (SDR) family.</text>
</comment>
<dbReference type="SUPFAM" id="SSF51735">
    <property type="entry name" value="NAD(P)-binding Rossmann-fold domains"/>
    <property type="match status" value="1"/>
</dbReference>
<dbReference type="GeneTree" id="ENSGT00940000164022"/>
<keyword evidence="2" id="KW-0560">Oxidoreductase</keyword>
<dbReference type="GO" id="GO:0010508">
    <property type="term" value="P:positive regulation of autophagy"/>
    <property type="evidence" value="ECO:0007669"/>
    <property type="project" value="TreeGrafter"/>
</dbReference>
<dbReference type="Gene3D" id="3.40.50.720">
    <property type="entry name" value="NAD(P)-binding Rossmann-like Domain"/>
    <property type="match status" value="1"/>
</dbReference>
<proteinExistence type="inferred from homology"/>
<dbReference type="Ensembl" id="ENSMMNT00015027460.1">
    <property type="protein sequence ID" value="ENSMMNP00015024964.1"/>
    <property type="gene ID" value="ENSMMNG00015018322.1"/>
</dbReference>
<evidence type="ECO:0000256" key="1">
    <source>
        <dbReference type="ARBA" id="ARBA00006484"/>
    </source>
</evidence>
<name>A0A8C6C7C3_MONMO</name>